<dbReference type="InterPro" id="IPR050188">
    <property type="entry name" value="RluA_PseudoU_synthase"/>
</dbReference>
<name>A0A1Y0VP01_PEDPE</name>
<dbReference type="GO" id="GO:0000455">
    <property type="term" value="P:enzyme-directed rRNA pseudouridine synthesis"/>
    <property type="evidence" value="ECO:0007669"/>
    <property type="project" value="TreeGrafter"/>
</dbReference>
<dbReference type="PANTHER" id="PTHR21600">
    <property type="entry name" value="MITOCHONDRIAL RNA PSEUDOURIDINE SYNTHASE"/>
    <property type="match status" value="1"/>
</dbReference>
<feature type="domain" description="Pseudouridine synthase RsuA/RluA-like" evidence="5">
    <location>
        <begin position="86"/>
        <end position="236"/>
    </location>
</feature>
<evidence type="ECO:0000256" key="4">
    <source>
        <dbReference type="RuleBase" id="RU362028"/>
    </source>
</evidence>
<protein>
    <recommendedName>
        <fullName evidence="4">Pseudouridine synthase</fullName>
        <ecNumber evidence="4">5.4.99.-</ecNumber>
    </recommendedName>
</protein>
<evidence type="ECO:0000256" key="2">
    <source>
        <dbReference type="ARBA" id="ARBA00010876"/>
    </source>
</evidence>
<keyword evidence="4 6" id="KW-0413">Isomerase</keyword>
<organism evidence="6 7">
    <name type="scientific">Pediococcus pentosaceus</name>
    <dbReference type="NCBI Taxonomy" id="1255"/>
    <lineage>
        <taxon>Bacteria</taxon>
        <taxon>Bacillati</taxon>
        <taxon>Bacillota</taxon>
        <taxon>Bacilli</taxon>
        <taxon>Lactobacillales</taxon>
        <taxon>Lactobacillaceae</taxon>
        <taxon>Pediococcus</taxon>
    </lineage>
</organism>
<reference evidence="6 7" key="1">
    <citation type="submission" date="2017-05" db="EMBL/GenBank/DDBJ databases">
        <title>Genome sequence of Pediococcus pentosaceus strain SRCM100892.</title>
        <authorList>
            <person name="Cho S.H."/>
        </authorList>
    </citation>
    <scope>NUCLEOTIDE SEQUENCE [LARGE SCALE GENOMIC DNA]</scope>
    <source>
        <strain evidence="6 7">SRCM100892</strain>
    </source>
</reference>
<dbReference type="GO" id="GO:0003723">
    <property type="term" value="F:RNA binding"/>
    <property type="evidence" value="ECO:0007669"/>
    <property type="project" value="InterPro"/>
</dbReference>
<proteinExistence type="inferred from homology"/>
<dbReference type="EC" id="5.4.99.-" evidence="4"/>
<dbReference type="AlphaFoldDB" id="A0A1Y0VP01"/>
<dbReference type="NCBIfam" id="TIGR00005">
    <property type="entry name" value="rluA_subfam"/>
    <property type="match status" value="1"/>
</dbReference>
<dbReference type="InterPro" id="IPR006145">
    <property type="entry name" value="PsdUridine_synth_RsuA/RluA"/>
</dbReference>
<feature type="active site" evidence="3">
    <location>
        <position position="134"/>
    </location>
</feature>
<evidence type="ECO:0000313" key="6">
    <source>
        <dbReference type="EMBL" id="ARW19204.1"/>
    </source>
</evidence>
<dbReference type="Gene3D" id="3.30.2350.10">
    <property type="entry name" value="Pseudouridine synthase"/>
    <property type="match status" value="1"/>
</dbReference>
<dbReference type="SUPFAM" id="SSF55120">
    <property type="entry name" value="Pseudouridine synthase"/>
    <property type="match status" value="1"/>
</dbReference>
<evidence type="ECO:0000259" key="5">
    <source>
        <dbReference type="Pfam" id="PF00849"/>
    </source>
</evidence>
<comment type="catalytic activity">
    <reaction evidence="1 4">
        <text>a uridine in RNA = a pseudouridine in RNA</text>
        <dbReference type="Rhea" id="RHEA:48348"/>
        <dbReference type="Rhea" id="RHEA-COMP:12068"/>
        <dbReference type="Rhea" id="RHEA-COMP:12069"/>
        <dbReference type="ChEBI" id="CHEBI:65314"/>
        <dbReference type="ChEBI" id="CHEBI:65315"/>
    </reaction>
</comment>
<evidence type="ECO:0000256" key="3">
    <source>
        <dbReference type="PIRSR" id="PIRSR606225-1"/>
    </source>
</evidence>
<dbReference type="CDD" id="cd02869">
    <property type="entry name" value="PseudoU_synth_RluA_like"/>
    <property type="match status" value="1"/>
</dbReference>
<dbReference type="Proteomes" id="UP000196118">
    <property type="component" value="Chromosome"/>
</dbReference>
<comment type="similarity">
    <text evidence="2 4">Belongs to the pseudouridine synthase RluA family.</text>
</comment>
<dbReference type="InterPro" id="IPR020103">
    <property type="entry name" value="PsdUridine_synth_cat_dom_sf"/>
</dbReference>
<dbReference type="PANTHER" id="PTHR21600:SF35">
    <property type="entry name" value="PSEUDOURIDINE SYNTHASE"/>
    <property type="match status" value="1"/>
</dbReference>
<dbReference type="GO" id="GO:0140098">
    <property type="term" value="F:catalytic activity, acting on RNA"/>
    <property type="evidence" value="ECO:0007669"/>
    <property type="project" value="UniProtKB-ARBA"/>
</dbReference>
<accession>A0A1Y0VP01</accession>
<evidence type="ECO:0000256" key="1">
    <source>
        <dbReference type="ARBA" id="ARBA00000073"/>
    </source>
</evidence>
<dbReference type="Pfam" id="PF00849">
    <property type="entry name" value="PseudoU_synth_2"/>
    <property type="match status" value="1"/>
</dbReference>
<evidence type="ECO:0000313" key="7">
    <source>
        <dbReference type="Proteomes" id="UP000196118"/>
    </source>
</evidence>
<gene>
    <name evidence="6" type="primary">rluD</name>
    <name evidence="6" type="ORF">S100892_00609</name>
</gene>
<sequence>MRYQFKNNLEEIISAKKVLQRSGMSQRLLQRIQNEGRLIDENENDVEFSDKLMPFEPIWIELPDEEQDQNVAISDGPLDIIFEDKNWLLVNKPAGLTAVPGPSDREDTLVNRIKGHWQAIESKNMMPHLVTRLDRFTSGITLVARHQVFNSLLSEQVAHHKIKKIYLAMVDGVVQAEKGTFNQPLGLAADGIHREVRDDGQQATTSFKVLKRFENQTLVQIYLKTGRTHQIRVHFANAGHPLVGDQLYDGPMDRGIKRQALHASSIRFFDPFIDEKVSFTAELPDDLKQIGMEE</sequence>
<comment type="function">
    <text evidence="4">Responsible for synthesis of pseudouridine from uracil.</text>
</comment>
<dbReference type="InterPro" id="IPR006225">
    <property type="entry name" value="PsdUridine_synth_RluC/D"/>
</dbReference>
<dbReference type="GO" id="GO:0009982">
    <property type="term" value="F:pseudouridine synthase activity"/>
    <property type="evidence" value="ECO:0007669"/>
    <property type="project" value="InterPro"/>
</dbReference>
<dbReference type="EMBL" id="CP021474">
    <property type="protein sequence ID" value="ARW19204.1"/>
    <property type="molecule type" value="Genomic_DNA"/>
</dbReference>